<evidence type="ECO:0000256" key="3">
    <source>
        <dbReference type="ARBA" id="ARBA00022475"/>
    </source>
</evidence>
<evidence type="ECO:0000313" key="9">
    <source>
        <dbReference type="EMBL" id="MBA5728912.1"/>
    </source>
</evidence>
<dbReference type="CDD" id="cd06261">
    <property type="entry name" value="TM_PBP2"/>
    <property type="match status" value="1"/>
</dbReference>
<sequence length="302" mass="34551">MQQTTQSKQTELTAKIPLKKHPKSKQRRSEVITKLIIFIILIAGAILLISPIWWMVITSFKSMPEIMRYPPTFWPEEWHFENYAVTWENGNFTRYTLNTLFIATVSVIANVLSNSFIAYGFAKIEFPGKNILFSILLATMMLPGFVTLIPTYVFYAKLGWLNTYLPLTIPAFFGSAFNIFLIRQFYSTISDELIEAAKIDGASHFKIWWQIMIPLSKPALATIAIFSFNGAWNDFLGPLLYINDQELYTLQLGLQVFQGQIATQWNYLMAGSLLVLLPVIILFFAFQRYFIEGMDITAGTKG</sequence>
<comment type="subcellular location">
    <subcellularLocation>
        <location evidence="1 7">Cell membrane</location>
        <topology evidence="1 7">Multi-pass membrane protein</topology>
    </subcellularLocation>
</comment>
<protein>
    <submittedName>
        <fullName evidence="9">Carbohydrate ABC transporter permease</fullName>
    </submittedName>
</protein>
<dbReference type="Gene3D" id="1.10.3720.10">
    <property type="entry name" value="MetI-like"/>
    <property type="match status" value="1"/>
</dbReference>
<feature type="transmembrane region" description="Helical" evidence="7">
    <location>
        <begin position="131"/>
        <end position="155"/>
    </location>
</feature>
<proteinExistence type="inferred from homology"/>
<feature type="transmembrane region" description="Helical" evidence="7">
    <location>
        <begin position="267"/>
        <end position="286"/>
    </location>
</feature>
<dbReference type="RefSeq" id="WP_218930629.1">
    <property type="nucleotide sequence ID" value="NZ_JACAOA010000007.1"/>
</dbReference>
<dbReference type="GO" id="GO:0055085">
    <property type="term" value="P:transmembrane transport"/>
    <property type="evidence" value="ECO:0007669"/>
    <property type="project" value="InterPro"/>
</dbReference>
<dbReference type="InterPro" id="IPR035906">
    <property type="entry name" value="MetI-like_sf"/>
</dbReference>
<name>A0A839A4L2_9LACT</name>
<dbReference type="EMBL" id="JACAOA010000007">
    <property type="protein sequence ID" value="MBA5728912.1"/>
    <property type="molecule type" value="Genomic_DNA"/>
</dbReference>
<evidence type="ECO:0000256" key="4">
    <source>
        <dbReference type="ARBA" id="ARBA00022692"/>
    </source>
</evidence>
<dbReference type="Proteomes" id="UP000571018">
    <property type="component" value="Unassembled WGS sequence"/>
</dbReference>
<dbReference type="Pfam" id="PF00528">
    <property type="entry name" value="BPD_transp_1"/>
    <property type="match status" value="1"/>
</dbReference>
<evidence type="ECO:0000256" key="1">
    <source>
        <dbReference type="ARBA" id="ARBA00004651"/>
    </source>
</evidence>
<feature type="transmembrane region" description="Helical" evidence="7">
    <location>
        <begin position="35"/>
        <end position="57"/>
    </location>
</feature>
<keyword evidence="6 7" id="KW-0472">Membrane</keyword>
<evidence type="ECO:0000256" key="2">
    <source>
        <dbReference type="ARBA" id="ARBA00022448"/>
    </source>
</evidence>
<keyword evidence="4 7" id="KW-0812">Transmembrane</keyword>
<keyword evidence="10" id="KW-1185">Reference proteome</keyword>
<dbReference type="InterPro" id="IPR000515">
    <property type="entry name" value="MetI-like"/>
</dbReference>
<evidence type="ECO:0000313" key="10">
    <source>
        <dbReference type="Proteomes" id="UP000571018"/>
    </source>
</evidence>
<dbReference type="PROSITE" id="PS50928">
    <property type="entry name" value="ABC_TM1"/>
    <property type="match status" value="1"/>
</dbReference>
<feature type="domain" description="ABC transmembrane type-1" evidence="8">
    <location>
        <begin position="96"/>
        <end position="286"/>
    </location>
</feature>
<organism evidence="9 10">
    <name type="scientific">Ruoffia halotolerans</name>
    <dbReference type="NCBI Taxonomy" id="2748684"/>
    <lineage>
        <taxon>Bacteria</taxon>
        <taxon>Bacillati</taxon>
        <taxon>Bacillota</taxon>
        <taxon>Bacilli</taxon>
        <taxon>Lactobacillales</taxon>
        <taxon>Aerococcaceae</taxon>
        <taxon>Ruoffia</taxon>
    </lineage>
</organism>
<dbReference type="SUPFAM" id="SSF161098">
    <property type="entry name" value="MetI-like"/>
    <property type="match status" value="1"/>
</dbReference>
<evidence type="ECO:0000256" key="5">
    <source>
        <dbReference type="ARBA" id="ARBA00022989"/>
    </source>
</evidence>
<evidence type="ECO:0000256" key="6">
    <source>
        <dbReference type="ARBA" id="ARBA00023136"/>
    </source>
</evidence>
<dbReference type="PANTHER" id="PTHR43744">
    <property type="entry name" value="ABC TRANSPORTER PERMEASE PROTEIN MG189-RELATED-RELATED"/>
    <property type="match status" value="1"/>
</dbReference>
<feature type="transmembrane region" description="Helical" evidence="7">
    <location>
        <begin position="167"/>
        <end position="186"/>
    </location>
</feature>
<dbReference type="PANTHER" id="PTHR43744:SF8">
    <property type="entry name" value="SN-GLYCEROL-3-PHOSPHATE TRANSPORT SYSTEM PERMEASE PROTEIN UGPE"/>
    <property type="match status" value="1"/>
</dbReference>
<comment type="similarity">
    <text evidence="7">Belongs to the binding-protein-dependent transport system permease family.</text>
</comment>
<dbReference type="GO" id="GO:0005886">
    <property type="term" value="C:plasma membrane"/>
    <property type="evidence" value="ECO:0007669"/>
    <property type="project" value="UniProtKB-SubCell"/>
</dbReference>
<feature type="transmembrane region" description="Helical" evidence="7">
    <location>
        <begin position="100"/>
        <end position="119"/>
    </location>
</feature>
<accession>A0A839A4L2</accession>
<evidence type="ECO:0000256" key="7">
    <source>
        <dbReference type="RuleBase" id="RU363032"/>
    </source>
</evidence>
<evidence type="ECO:0000259" key="8">
    <source>
        <dbReference type="PROSITE" id="PS50928"/>
    </source>
</evidence>
<dbReference type="AlphaFoldDB" id="A0A839A4L2"/>
<reference evidence="9 10" key="1">
    <citation type="submission" date="2020-06" db="EMBL/GenBank/DDBJ databases">
        <title>Reclassification of Facklamia ignava, Facklamia soureckii and Facklami tabacinasalis as Falseniella iganva gen. nov., comb. nov., Hutsoniella ignava gen. nov., comb. nov., and Ruoffia tabacinasalis gen. nov., comb. nov and description of Ruoffia haltotolerans sp. nov., isolated from hypersaline Inland Sea of Qatar.</title>
        <authorList>
            <person name="Fotedar R."/>
            <person name="Sankaranarayanan K."/>
            <person name="Lawson P."/>
            <person name="Caldwell M."/>
            <person name="Zeyara A."/>
            <person name="Al Malki A."/>
            <person name="Ali M."/>
        </authorList>
    </citation>
    <scope>NUCLEOTIDE SEQUENCE [LARGE SCALE GENOMIC DNA]</scope>
    <source>
        <strain evidence="9 10">INB8</strain>
    </source>
</reference>
<gene>
    <name evidence="9" type="ORF">HW423_03830</name>
</gene>
<keyword evidence="5 7" id="KW-1133">Transmembrane helix</keyword>
<comment type="caution">
    <text evidence="9">The sequence shown here is derived from an EMBL/GenBank/DDBJ whole genome shotgun (WGS) entry which is preliminary data.</text>
</comment>
<keyword evidence="3" id="KW-1003">Cell membrane</keyword>
<keyword evidence="2 7" id="KW-0813">Transport</keyword>